<dbReference type="AlphaFoldDB" id="A0A6L3N241"/>
<dbReference type="PANTHER" id="PTHR43798">
    <property type="entry name" value="MONOACYLGLYCEROL LIPASE"/>
    <property type="match status" value="1"/>
</dbReference>
<dbReference type="GO" id="GO:0016787">
    <property type="term" value="F:hydrolase activity"/>
    <property type="evidence" value="ECO:0007669"/>
    <property type="project" value="UniProtKB-KW"/>
</dbReference>
<protein>
    <submittedName>
        <fullName evidence="2">Alpha/beta fold hydrolase</fullName>
    </submittedName>
</protein>
<organism evidence="2 3">
    <name type="scientific">Burkholderia stagnalis</name>
    <dbReference type="NCBI Taxonomy" id="1503054"/>
    <lineage>
        <taxon>Bacteria</taxon>
        <taxon>Pseudomonadati</taxon>
        <taxon>Pseudomonadota</taxon>
        <taxon>Betaproteobacteria</taxon>
        <taxon>Burkholderiales</taxon>
        <taxon>Burkholderiaceae</taxon>
        <taxon>Burkholderia</taxon>
        <taxon>Burkholderia cepacia complex</taxon>
    </lineage>
</organism>
<dbReference type="RefSeq" id="WP_059884134.1">
    <property type="nucleotide sequence ID" value="NZ_CADESW010000011.1"/>
</dbReference>
<evidence type="ECO:0000259" key="1">
    <source>
        <dbReference type="Pfam" id="PF12697"/>
    </source>
</evidence>
<feature type="domain" description="AB hydrolase-1" evidence="1">
    <location>
        <begin position="56"/>
        <end position="286"/>
    </location>
</feature>
<reference evidence="2 3" key="1">
    <citation type="submission" date="2019-09" db="EMBL/GenBank/DDBJ databases">
        <title>Draft genome sequences of 48 bacterial type strains from the CCUG.</title>
        <authorList>
            <person name="Tunovic T."/>
            <person name="Pineiro-Iglesias B."/>
            <person name="Unosson C."/>
            <person name="Inganas E."/>
            <person name="Ohlen M."/>
            <person name="Cardew S."/>
            <person name="Jensie-Markopoulos S."/>
            <person name="Salva-Serra F."/>
            <person name="Jaen-Luchoro D."/>
            <person name="Karlsson R."/>
            <person name="Svensson-Stadler L."/>
            <person name="Chun J."/>
            <person name="Moore E."/>
        </authorList>
    </citation>
    <scope>NUCLEOTIDE SEQUENCE [LARGE SCALE GENOMIC DNA]</scope>
    <source>
        <strain evidence="2 3">CCUG 65686</strain>
    </source>
</reference>
<dbReference type="InterPro" id="IPR050266">
    <property type="entry name" value="AB_hydrolase_sf"/>
</dbReference>
<gene>
    <name evidence="2" type="ORF">F7R25_07395</name>
</gene>
<comment type="caution">
    <text evidence="2">The sequence shown here is derived from an EMBL/GenBank/DDBJ whole genome shotgun (WGS) entry which is preliminary data.</text>
</comment>
<dbReference type="InterPro" id="IPR000073">
    <property type="entry name" value="AB_hydrolase_1"/>
</dbReference>
<accession>A0A6L3N241</accession>
<dbReference type="Gene3D" id="3.40.50.1820">
    <property type="entry name" value="alpha/beta hydrolase"/>
    <property type="match status" value="1"/>
</dbReference>
<dbReference type="PANTHER" id="PTHR43798:SF33">
    <property type="entry name" value="HYDROLASE, PUTATIVE (AFU_ORTHOLOGUE AFUA_2G14860)-RELATED"/>
    <property type="match status" value="1"/>
</dbReference>
<evidence type="ECO:0000313" key="3">
    <source>
        <dbReference type="Proteomes" id="UP000473470"/>
    </source>
</evidence>
<dbReference type="Proteomes" id="UP000473470">
    <property type="component" value="Unassembled WGS sequence"/>
</dbReference>
<dbReference type="EMBL" id="VZOK01000008">
    <property type="protein sequence ID" value="KAB0639769.1"/>
    <property type="molecule type" value="Genomic_DNA"/>
</dbReference>
<evidence type="ECO:0000313" key="2">
    <source>
        <dbReference type="EMBL" id="KAB0639769.1"/>
    </source>
</evidence>
<keyword evidence="2" id="KW-0378">Hydrolase</keyword>
<dbReference type="GO" id="GO:0016020">
    <property type="term" value="C:membrane"/>
    <property type="evidence" value="ECO:0007669"/>
    <property type="project" value="TreeGrafter"/>
</dbReference>
<proteinExistence type="predicted"/>
<dbReference type="InterPro" id="IPR029058">
    <property type="entry name" value="AB_hydrolase_fold"/>
</dbReference>
<dbReference type="PRINTS" id="PR00111">
    <property type="entry name" value="ABHYDROLASE"/>
</dbReference>
<dbReference type="SUPFAM" id="SSF53474">
    <property type="entry name" value="alpha/beta-Hydrolases"/>
    <property type="match status" value="1"/>
</dbReference>
<sequence>MSVIDKRERERVAAFATLLERFPEQRSPAGAAGTIGYREAGAQHAGHTLAGRAHPVVLLHGIGSGAASWVRQLDALGASRRVLAWDAPGYGASTPVRGASPVAADYAAALGAWLDALGIERCVLVGHSLGAIVAGGFARALPARVAGLLLISPAGGYGSAPAETRDARRDARLAMLAELGPAGLAAQRSANMLSGNASEDARAWVRWNMARIVPAGYAQATHLLANADLASDLAGFRGRTAVAVGASDAITPPAACERIAAAAHVGLQVIPQAGHAGYVEAPAAYTALIDTFCRQCDQQRGMR</sequence>
<name>A0A6L3N241_9BURK</name>
<dbReference type="Pfam" id="PF12697">
    <property type="entry name" value="Abhydrolase_6"/>
    <property type="match status" value="1"/>
</dbReference>